<gene>
    <name evidence="1" type="ORF">FYZ43_11880</name>
</gene>
<comment type="caution">
    <text evidence="1">The sequence shown here is derived from an EMBL/GenBank/DDBJ whole genome shotgun (WGS) entry which is preliminary data.</text>
</comment>
<dbReference type="Proteomes" id="UP001209486">
    <property type="component" value="Unassembled WGS sequence"/>
</dbReference>
<accession>A0ABD4U0R9</accession>
<feature type="non-terminal residue" evidence="1">
    <location>
        <position position="121"/>
    </location>
</feature>
<dbReference type="AlphaFoldDB" id="A0ABD4U0R9"/>
<sequence>MSPFLRKVRTASGAVAVQIVEKQGRVNRVLKHLGSAHDEAKLAVLLEIGRKELRPGQLEFDFNSLDTGFCSTPKVQHQSSALLWAVLRGAYRAVGFDQAIDDSVFEQLVLARIVEPASKSD</sequence>
<name>A0ABD4U0R9_9ACTO</name>
<evidence type="ECO:0000313" key="1">
    <source>
        <dbReference type="EMBL" id="MCU9970036.1"/>
    </source>
</evidence>
<organism evidence="1 2">
    <name type="scientific">Mobiluncus mulieris</name>
    <dbReference type="NCBI Taxonomy" id="2052"/>
    <lineage>
        <taxon>Bacteria</taxon>
        <taxon>Bacillati</taxon>
        <taxon>Actinomycetota</taxon>
        <taxon>Actinomycetes</taxon>
        <taxon>Actinomycetales</taxon>
        <taxon>Actinomycetaceae</taxon>
        <taxon>Mobiluncus</taxon>
    </lineage>
</organism>
<dbReference type="EMBL" id="VSZY01000078">
    <property type="protein sequence ID" value="MCU9970036.1"/>
    <property type="molecule type" value="Genomic_DNA"/>
</dbReference>
<reference evidence="1 2" key="1">
    <citation type="submission" date="2019-08" db="EMBL/GenBank/DDBJ databases">
        <title>Comparison of rpoB and gyrB Sequences from Mobiluncus Species and Development of a Multiplex PCR Method for Clinical Detection of Mobiluncus curtisii and Mobiluncus mulieris.</title>
        <authorList>
            <person name="Yang L."/>
            <person name="Shen Y."/>
            <person name="Xu G."/>
            <person name="Shu L.-B."/>
            <person name="Hu J."/>
            <person name="Zhang R."/>
            <person name="Wang Y."/>
            <person name="Zhou H.-W."/>
            <person name="Zhang X."/>
        </authorList>
    </citation>
    <scope>NUCLEOTIDE SEQUENCE [LARGE SCALE GENOMIC DNA]</scope>
    <source>
        <strain evidence="1 2">M26</strain>
    </source>
</reference>
<proteinExistence type="predicted"/>
<evidence type="ECO:0000313" key="2">
    <source>
        <dbReference type="Proteomes" id="UP001209486"/>
    </source>
</evidence>
<protein>
    <submittedName>
        <fullName evidence="1">IS1634 family transposase</fullName>
    </submittedName>
</protein>